<reference evidence="2 3" key="1">
    <citation type="journal article" date="2022" name="G3 (Bethesda)">
        <title>Whole-genome sequence and methylome profiling of the almond [Prunus dulcis (Mill.) D.A. Webb] cultivar 'Nonpareil'.</title>
        <authorList>
            <person name="D'Amico-Willman K.M."/>
            <person name="Ouma W.Z."/>
            <person name="Meulia T."/>
            <person name="Sideli G.M."/>
            <person name="Gradziel T.M."/>
            <person name="Fresnedo-Ramirez J."/>
        </authorList>
    </citation>
    <scope>NUCLEOTIDE SEQUENCE [LARGE SCALE GENOMIC DNA]</scope>
    <source>
        <strain evidence="2">Clone GOH B32 T37-40</strain>
    </source>
</reference>
<dbReference type="InterPro" id="IPR002156">
    <property type="entry name" value="RNaseH_domain"/>
</dbReference>
<feature type="domain" description="RNase H type-1" evidence="1">
    <location>
        <begin position="73"/>
        <end position="138"/>
    </location>
</feature>
<accession>A0AAD4VDG3</accession>
<dbReference type="Pfam" id="PF13456">
    <property type="entry name" value="RVT_3"/>
    <property type="match status" value="1"/>
</dbReference>
<proteinExistence type="predicted"/>
<evidence type="ECO:0000259" key="1">
    <source>
        <dbReference type="Pfam" id="PF13456"/>
    </source>
</evidence>
<dbReference type="Proteomes" id="UP001054821">
    <property type="component" value="Chromosome 6"/>
</dbReference>
<dbReference type="GO" id="GO:0003676">
    <property type="term" value="F:nucleic acid binding"/>
    <property type="evidence" value="ECO:0007669"/>
    <property type="project" value="InterPro"/>
</dbReference>
<dbReference type="EMBL" id="JAJFAZ020000006">
    <property type="protein sequence ID" value="KAI5323069.1"/>
    <property type="molecule type" value="Genomic_DNA"/>
</dbReference>
<name>A0AAD4VDG3_PRUDU</name>
<evidence type="ECO:0000313" key="2">
    <source>
        <dbReference type="EMBL" id="KAI5323069.1"/>
    </source>
</evidence>
<dbReference type="GO" id="GO:0004523">
    <property type="term" value="F:RNA-DNA hybrid ribonuclease activity"/>
    <property type="evidence" value="ECO:0007669"/>
    <property type="project" value="InterPro"/>
</dbReference>
<protein>
    <recommendedName>
        <fullName evidence="1">RNase H type-1 domain-containing protein</fullName>
    </recommendedName>
</protein>
<sequence length="166" mass="18774">MGRGGWQRSAIPLCYCDENNICKKLDLGPDMTNVHQALNIIARFCGLYAIRKFLQMLNDKKRVLPILMLVQDDAGHRDVEIECNSNATVTLLSSPMVPTHPLYNIISCCKMKIHEPWCCAIKHIYREQNVAAYALVARSYNLGLGLHVMRCLTSLKILMLRMLGAL</sequence>
<comment type="caution">
    <text evidence="2">The sequence shown here is derived from an EMBL/GenBank/DDBJ whole genome shotgun (WGS) entry which is preliminary data.</text>
</comment>
<dbReference type="AlphaFoldDB" id="A0AAD4VDG3"/>
<keyword evidence="3" id="KW-1185">Reference proteome</keyword>
<evidence type="ECO:0000313" key="3">
    <source>
        <dbReference type="Proteomes" id="UP001054821"/>
    </source>
</evidence>
<gene>
    <name evidence="2" type="ORF">L3X38_032141</name>
</gene>
<organism evidence="2 3">
    <name type="scientific">Prunus dulcis</name>
    <name type="common">Almond</name>
    <name type="synonym">Amygdalus dulcis</name>
    <dbReference type="NCBI Taxonomy" id="3755"/>
    <lineage>
        <taxon>Eukaryota</taxon>
        <taxon>Viridiplantae</taxon>
        <taxon>Streptophyta</taxon>
        <taxon>Embryophyta</taxon>
        <taxon>Tracheophyta</taxon>
        <taxon>Spermatophyta</taxon>
        <taxon>Magnoliopsida</taxon>
        <taxon>eudicotyledons</taxon>
        <taxon>Gunneridae</taxon>
        <taxon>Pentapetalae</taxon>
        <taxon>rosids</taxon>
        <taxon>fabids</taxon>
        <taxon>Rosales</taxon>
        <taxon>Rosaceae</taxon>
        <taxon>Amygdaloideae</taxon>
        <taxon>Amygdaleae</taxon>
        <taxon>Prunus</taxon>
    </lineage>
</organism>